<dbReference type="InterPro" id="IPR003439">
    <property type="entry name" value="ABC_transporter-like_ATP-bd"/>
</dbReference>
<keyword evidence="6" id="KW-1185">Reference proteome</keyword>
<dbReference type="GO" id="GO:0016887">
    <property type="term" value="F:ATP hydrolysis activity"/>
    <property type="evidence" value="ECO:0007669"/>
    <property type="project" value="InterPro"/>
</dbReference>
<dbReference type="InterPro" id="IPR051782">
    <property type="entry name" value="ABC_Transporter_VariousFunc"/>
</dbReference>
<gene>
    <name evidence="5" type="ORF">D8M05_04365</name>
</gene>
<dbReference type="OrthoDB" id="2290519at2"/>
<evidence type="ECO:0000313" key="6">
    <source>
        <dbReference type="Proteomes" id="UP000281813"/>
    </source>
</evidence>
<dbReference type="Pfam" id="PF00005">
    <property type="entry name" value="ABC_tran"/>
    <property type="match status" value="1"/>
</dbReference>
<dbReference type="SUPFAM" id="SSF52540">
    <property type="entry name" value="P-loop containing nucleoside triphosphate hydrolases"/>
    <property type="match status" value="1"/>
</dbReference>
<dbReference type="GO" id="GO:0005524">
    <property type="term" value="F:ATP binding"/>
    <property type="evidence" value="ECO:0007669"/>
    <property type="project" value="UniProtKB-KW"/>
</dbReference>
<dbReference type="Proteomes" id="UP000281813">
    <property type="component" value="Unassembled WGS sequence"/>
</dbReference>
<dbReference type="PROSITE" id="PS00211">
    <property type="entry name" value="ABC_TRANSPORTER_1"/>
    <property type="match status" value="1"/>
</dbReference>
<dbReference type="PROSITE" id="PS50893">
    <property type="entry name" value="ABC_TRANSPORTER_2"/>
    <property type="match status" value="1"/>
</dbReference>
<dbReference type="AlphaFoldDB" id="A0A494Z511"/>
<dbReference type="InterPro" id="IPR027417">
    <property type="entry name" value="P-loop_NTPase"/>
</dbReference>
<evidence type="ECO:0000256" key="2">
    <source>
        <dbReference type="ARBA" id="ARBA00022741"/>
    </source>
</evidence>
<keyword evidence="2" id="KW-0547">Nucleotide-binding</keyword>
<keyword evidence="1" id="KW-0813">Transport</keyword>
<sequence>MGDLLKRLVKLENIRKIYSKRVVLNNISLSVYKNQTIAILGGNGTGKSTLLRLIAGIERPNSGNIVYPTKSIQIGYVPERFPIMIRFTPSEYLYYIGRIGGVSKVILEKRIPYLLKRFQLKDNQRIQKLSKGNLQKVGIIQAILQTPDLLILDEPISGLDQHAQQELSIVLKELKEQGATILLTYHESNFFNDLVEETYYLEGGQLSTTIPTTEIEPMKLIIAKQLNQSAVKEWGEVIHAITEDNKLLLYVFEKNSDTVLSKILHLQGTIDSVLTVDTIKGKV</sequence>
<evidence type="ECO:0000259" key="4">
    <source>
        <dbReference type="PROSITE" id="PS50893"/>
    </source>
</evidence>
<dbReference type="InterPro" id="IPR003593">
    <property type="entry name" value="AAA+_ATPase"/>
</dbReference>
<name>A0A494Z511_9BACI</name>
<comment type="caution">
    <text evidence="5">The sequence shown here is derived from an EMBL/GenBank/DDBJ whole genome shotgun (WGS) entry which is preliminary data.</text>
</comment>
<dbReference type="SMART" id="SM00382">
    <property type="entry name" value="AAA"/>
    <property type="match status" value="1"/>
</dbReference>
<dbReference type="PANTHER" id="PTHR42939:SF1">
    <property type="entry name" value="ABC TRANSPORTER ATP-BINDING PROTEIN ALBC-RELATED"/>
    <property type="match status" value="1"/>
</dbReference>
<reference evidence="5 6" key="1">
    <citation type="journal article" date="2015" name="Antonie Van Leeuwenhoek">
        <title>Oceanobacillus bengalensis sp. nov., a bacterium isolated from seawater of the Bay of Bengal.</title>
        <authorList>
            <person name="Yongchang O."/>
            <person name="Xiang W."/>
            <person name="Wang G."/>
        </authorList>
    </citation>
    <scope>NUCLEOTIDE SEQUENCE [LARGE SCALE GENOMIC DNA]</scope>
    <source>
        <strain evidence="5 6">MCCC 1K00260</strain>
    </source>
</reference>
<accession>A0A494Z511</accession>
<dbReference type="InterPro" id="IPR017871">
    <property type="entry name" value="ABC_transporter-like_CS"/>
</dbReference>
<evidence type="ECO:0000256" key="3">
    <source>
        <dbReference type="ARBA" id="ARBA00022840"/>
    </source>
</evidence>
<keyword evidence="3 5" id="KW-0067">ATP-binding</keyword>
<dbReference type="EMBL" id="RBZO01000004">
    <property type="protein sequence ID" value="RKQ17638.1"/>
    <property type="molecule type" value="Genomic_DNA"/>
</dbReference>
<dbReference type="Gene3D" id="3.40.50.300">
    <property type="entry name" value="P-loop containing nucleotide triphosphate hydrolases"/>
    <property type="match status" value="1"/>
</dbReference>
<feature type="domain" description="ABC transporter" evidence="4">
    <location>
        <begin position="9"/>
        <end position="228"/>
    </location>
</feature>
<proteinExistence type="predicted"/>
<evidence type="ECO:0000256" key="1">
    <source>
        <dbReference type="ARBA" id="ARBA00022448"/>
    </source>
</evidence>
<dbReference type="PANTHER" id="PTHR42939">
    <property type="entry name" value="ABC TRANSPORTER ATP-BINDING PROTEIN ALBC-RELATED"/>
    <property type="match status" value="1"/>
</dbReference>
<protein>
    <submittedName>
        <fullName evidence="5">ABC transporter ATP-binding protein</fullName>
    </submittedName>
</protein>
<evidence type="ECO:0000313" key="5">
    <source>
        <dbReference type="EMBL" id="RKQ17638.1"/>
    </source>
</evidence>
<organism evidence="5 6">
    <name type="scientific">Oceanobacillus bengalensis</name>
    <dbReference type="NCBI Taxonomy" id="1435466"/>
    <lineage>
        <taxon>Bacteria</taxon>
        <taxon>Bacillati</taxon>
        <taxon>Bacillota</taxon>
        <taxon>Bacilli</taxon>
        <taxon>Bacillales</taxon>
        <taxon>Bacillaceae</taxon>
        <taxon>Oceanobacillus</taxon>
    </lineage>
</organism>